<dbReference type="OrthoDB" id="7187254at2"/>
<keyword evidence="1" id="KW-0472">Membrane</keyword>
<evidence type="ECO:0008006" key="4">
    <source>
        <dbReference type="Google" id="ProtNLM"/>
    </source>
</evidence>
<dbReference type="AlphaFoldDB" id="A0A0F5FFB9"/>
<reference evidence="2 3" key="1">
    <citation type="submission" date="2015-03" db="EMBL/GenBank/DDBJ databases">
        <authorList>
            <person name="Hassan Y."/>
            <person name="Lepp D."/>
            <person name="Li X.-Z."/>
            <person name="Zhou T."/>
        </authorList>
    </citation>
    <scope>NUCLEOTIDE SEQUENCE [LARGE SCALE GENOMIC DNA]</scope>
    <source>
        <strain evidence="2 3">IPL18</strain>
    </source>
</reference>
<dbReference type="Proteomes" id="UP000033649">
    <property type="component" value="Unassembled WGS sequence"/>
</dbReference>
<dbReference type="STRING" id="429727.VE26_12480"/>
<keyword evidence="1" id="KW-1133">Transmembrane helix</keyword>
<name>A0A0F5FFB9_9HYPH</name>
<evidence type="ECO:0000256" key="1">
    <source>
        <dbReference type="SAM" id="Phobius"/>
    </source>
</evidence>
<proteinExistence type="predicted"/>
<evidence type="ECO:0000313" key="2">
    <source>
        <dbReference type="EMBL" id="KKB07546.1"/>
    </source>
</evidence>
<dbReference type="RefSeq" id="WP_046105576.1">
    <property type="nucleotide sequence ID" value="NZ_JZEY01000061.1"/>
</dbReference>
<organism evidence="2 3">
    <name type="scientific">Devosia chinhatensis</name>
    <dbReference type="NCBI Taxonomy" id="429727"/>
    <lineage>
        <taxon>Bacteria</taxon>
        <taxon>Pseudomonadati</taxon>
        <taxon>Pseudomonadota</taxon>
        <taxon>Alphaproteobacteria</taxon>
        <taxon>Hyphomicrobiales</taxon>
        <taxon>Devosiaceae</taxon>
        <taxon>Devosia</taxon>
    </lineage>
</organism>
<keyword evidence="3" id="KW-1185">Reference proteome</keyword>
<protein>
    <recommendedName>
        <fullName evidence="4">Anti-sigma factor</fullName>
    </recommendedName>
</protein>
<feature type="transmembrane region" description="Helical" evidence="1">
    <location>
        <begin position="77"/>
        <end position="98"/>
    </location>
</feature>
<evidence type="ECO:0000313" key="3">
    <source>
        <dbReference type="Proteomes" id="UP000033649"/>
    </source>
</evidence>
<accession>A0A0F5FFB9</accession>
<dbReference type="EMBL" id="JZEY01000061">
    <property type="protein sequence ID" value="KKB07546.1"/>
    <property type="molecule type" value="Genomic_DNA"/>
</dbReference>
<sequence>MSAPDRDLLMAYVDGQLDAGARAALEADPVAMAEIAALQRQSDAIRTLYAPAGAEPVPVRLDPHRLAAHQARRTRAALGRAAMFVAVLGLGIAAGWWLRPASHAPELYDRLIANAVSAHTVYVAENRHAVEVAGDDSAHLSSWLSNRLATTLAMPDLSADGFTFLGGRLLPAPEIAGGRAAQLMYEDGSGARLTLYITPSSGIDGPSYEAVDFGLDTALYWADDTFTCTLVGPQPVDRLEALLTTIAAQLSPGSPGSPYRAL</sequence>
<comment type="caution">
    <text evidence="2">The sequence shown here is derived from an EMBL/GenBank/DDBJ whole genome shotgun (WGS) entry which is preliminary data.</text>
</comment>
<dbReference type="PATRIC" id="fig|429727.3.peg.2569"/>
<keyword evidence="1" id="KW-0812">Transmembrane</keyword>
<gene>
    <name evidence="2" type="ORF">VE26_12480</name>
</gene>